<feature type="region of interest" description="Disordered" evidence="1">
    <location>
        <begin position="170"/>
        <end position="240"/>
    </location>
</feature>
<dbReference type="Proteomes" id="UP001152795">
    <property type="component" value="Unassembled WGS sequence"/>
</dbReference>
<dbReference type="AlphaFoldDB" id="A0A7D9K146"/>
<organism evidence="3 4">
    <name type="scientific">Paramuricea clavata</name>
    <name type="common">Red gorgonian</name>
    <name type="synonym">Violescent sea-whip</name>
    <dbReference type="NCBI Taxonomy" id="317549"/>
    <lineage>
        <taxon>Eukaryota</taxon>
        <taxon>Metazoa</taxon>
        <taxon>Cnidaria</taxon>
        <taxon>Anthozoa</taxon>
        <taxon>Octocorallia</taxon>
        <taxon>Malacalcyonacea</taxon>
        <taxon>Plexauridae</taxon>
        <taxon>Paramuricea</taxon>
    </lineage>
</organism>
<keyword evidence="2" id="KW-0732">Signal</keyword>
<feature type="chain" id="PRO_5043769893" evidence="2">
    <location>
        <begin position="24"/>
        <end position="372"/>
    </location>
</feature>
<gene>
    <name evidence="3" type="ORF">PACLA_8A066976</name>
</gene>
<comment type="caution">
    <text evidence="3">The sequence shown here is derived from an EMBL/GenBank/DDBJ whole genome shotgun (WGS) entry which is preliminary data.</text>
</comment>
<feature type="compositionally biased region" description="Polar residues" evidence="1">
    <location>
        <begin position="170"/>
        <end position="191"/>
    </location>
</feature>
<evidence type="ECO:0000256" key="2">
    <source>
        <dbReference type="SAM" id="SignalP"/>
    </source>
</evidence>
<name>A0A7D9K146_PARCT</name>
<evidence type="ECO:0000313" key="3">
    <source>
        <dbReference type="EMBL" id="CAB4038847.1"/>
    </source>
</evidence>
<proteinExistence type="predicted"/>
<protein>
    <submittedName>
        <fullName evidence="3">Uncharacterized protein</fullName>
    </submittedName>
</protein>
<dbReference type="OrthoDB" id="10652685at2759"/>
<evidence type="ECO:0000256" key="1">
    <source>
        <dbReference type="SAM" id="MobiDB-lite"/>
    </source>
</evidence>
<feature type="compositionally biased region" description="Basic and acidic residues" evidence="1">
    <location>
        <begin position="192"/>
        <end position="208"/>
    </location>
</feature>
<accession>A0A7D9K146</accession>
<keyword evidence="4" id="KW-1185">Reference proteome</keyword>
<reference evidence="3" key="1">
    <citation type="submission" date="2020-04" db="EMBL/GenBank/DDBJ databases">
        <authorList>
            <person name="Alioto T."/>
            <person name="Alioto T."/>
            <person name="Gomez Garrido J."/>
        </authorList>
    </citation>
    <scope>NUCLEOTIDE SEQUENCE</scope>
    <source>
        <strain evidence="3">A484AB</strain>
    </source>
</reference>
<dbReference type="EMBL" id="CACRXK020024666">
    <property type="protein sequence ID" value="CAB4038847.1"/>
    <property type="molecule type" value="Genomic_DNA"/>
</dbReference>
<evidence type="ECO:0000313" key="4">
    <source>
        <dbReference type="Proteomes" id="UP001152795"/>
    </source>
</evidence>
<sequence length="372" mass="43568">MELFRMRLFSASLMAILLNRTEVNRWGTAKYPYIPRNLSRTEICSLVVLLFLHHRMPTLAELVRRLIFVISCLVNEELPQLHEVTEHGQLNYNNALQDVQALLTQRRRNDILEILHQTMAGNFHLLERHERNIHHILNQFYNDRARGHASQEWPEWCYRITQNRNPLRQETSVHGTENGNIVVSDTEGATQNDERYRDVEARSRDQDMSHPSAHRSRDPQTSRRQANQRESPLPVLDDRALRSLLPQPSTPLENPLREEPRHGYGPWCNICGKNMETSPPVWSQIRDIIRELDRQQIQAFVTEINKCDEGILNSIQFHAIPDHEIVDALVRPLQRCHLRGQKCVLCLLNYVFQRIGRSDLANYVKEIQSRVE</sequence>
<feature type="signal peptide" evidence="2">
    <location>
        <begin position="1"/>
        <end position="23"/>
    </location>
</feature>